<dbReference type="GeneID" id="95967757"/>
<keyword evidence="6" id="KW-1185">Reference proteome</keyword>
<keyword evidence="2 4" id="KW-0689">Ribosomal protein</keyword>
<dbReference type="InterPro" id="IPR016180">
    <property type="entry name" value="Ribosomal_uL16_dom"/>
</dbReference>
<dbReference type="GO" id="GO:0003735">
    <property type="term" value="F:structural constituent of ribosome"/>
    <property type="evidence" value="ECO:0007669"/>
    <property type="project" value="InterPro"/>
</dbReference>
<dbReference type="InterPro" id="IPR047873">
    <property type="entry name" value="Ribosomal_uL16"/>
</dbReference>
<evidence type="ECO:0000256" key="1">
    <source>
        <dbReference type="ARBA" id="ARBA00008931"/>
    </source>
</evidence>
<proteinExistence type="inferred from homology"/>
<dbReference type="GO" id="GO:1990904">
    <property type="term" value="C:ribonucleoprotein complex"/>
    <property type="evidence" value="ECO:0007669"/>
    <property type="project" value="UniProtKB-KW"/>
</dbReference>
<dbReference type="PANTHER" id="PTHR11726">
    <property type="entry name" value="60S RIBOSOMAL PROTEIN L10"/>
    <property type="match status" value="1"/>
</dbReference>
<gene>
    <name evidence="4" type="primary">rpl10e</name>
    <name evidence="5" type="ORF">OXIME_001021</name>
</gene>
<dbReference type="PROSITE" id="PS01257">
    <property type="entry name" value="RIBOSOMAL_L10E"/>
    <property type="match status" value="1"/>
</dbReference>
<dbReference type="GO" id="GO:0005840">
    <property type="term" value="C:ribosome"/>
    <property type="evidence" value="ECO:0007669"/>
    <property type="project" value="UniProtKB-KW"/>
</dbReference>
<dbReference type="Proteomes" id="UP001451606">
    <property type="component" value="Chromosome"/>
</dbReference>
<dbReference type="Gene3D" id="3.90.1170.10">
    <property type="entry name" value="Ribosomal protein L10e/L16"/>
    <property type="match status" value="1"/>
</dbReference>
<dbReference type="KEGG" id="omr:OXIME_001021"/>
<dbReference type="EMBL" id="CP133772">
    <property type="protein sequence ID" value="WYY00451.1"/>
    <property type="molecule type" value="Genomic_DNA"/>
</dbReference>
<evidence type="ECO:0000256" key="4">
    <source>
        <dbReference type="HAMAP-Rule" id="MF_00448"/>
    </source>
</evidence>
<dbReference type="InterPro" id="IPR001197">
    <property type="entry name" value="Ribosomal_uL16_euk_arch"/>
</dbReference>
<dbReference type="GO" id="GO:0006412">
    <property type="term" value="P:translation"/>
    <property type="evidence" value="ECO:0007669"/>
    <property type="project" value="UniProtKB-UniRule"/>
</dbReference>
<evidence type="ECO:0000313" key="5">
    <source>
        <dbReference type="EMBL" id="WYY00451.1"/>
    </source>
</evidence>
<comment type="similarity">
    <text evidence="1 4">Belongs to the universal ribosomal protein uL16 family.</text>
</comment>
<name>A0AAX4NG40_9ARCH</name>
<dbReference type="InterPro" id="IPR022981">
    <property type="entry name" value="Ribosomal_uL16_arc"/>
</dbReference>
<evidence type="ECO:0000256" key="3">
    <source>
        <dbReference type="ARBA" id="ARBA00023274"/>
    </source>
</evidence>
<dbReference type="RefSeq" id="WP_393970788.1">
    <property type="nucleotide sequence ID" value="NZ_CP133772.1"/>
</dbReference>
<reference evidence="5 6" key="1">
    <citation type="submission" date="2023-09" db="EMBL/GenBank/DDBJ databases">
        <authorList>
            <person name="Golyshina O.V."/>
            <person name="Lunev E.A."/>
            <person name="Bargiela R."/>
            <person name="Gaines M.C."/>
            <person name="Daum B."/>
            <person name="Bale N.J."/>
            <person name="Koenen M."/>
            <person name="Sinninghe Damst J.S."/>
            <person name="Yakimov M."/>
            <person name="Golyshin P.N."/>
        </authorList>
    </citation>
    <scope>NUCLEOTIDE SEQUENCE [LARGE SCALE GENOMIC DNA]</scope>
    <source>
        <strain evidence="5 6">M1</strain>
    </source>
</reference>
<sequence>MVTKPARMYTKISGPAYTRREFMGGVPYPKITTFVQGNQKKDFDIELMLVAEESCQIRHTALEAARISINRKLMEALGTDGYYLQIRPYPHQVIREHKMATGAGADRISSGMRGAFGKPVGTAARVHSKDIIMVARANRDGALMVREALKKASIKLPTPCKIVITKGKELAGRIGL</sequence>
<dbReference type="AlphaFoldDB" id="A0AAX4NG40"/>
<dbReference type="CDD" id="cd01433">
    <property type="entry name" value="Ribosomal_L16_L10e"/>
    <property type="match status" value="1"/>
</dbReference>
<keyword evidence="3 4" id="KW-0687">Ribonucleoprotein</keyword>
<organism evidence="5 6">
    <name type="scientific">Oxyplasma meridianum</name>
    <dbReference type="NCBI Taxonomy" id="3073602"/>
    <lineage>
        <taxon>Archaea</taxon>
        <taxon>Methanobacteriati</taxon>
        <taxon>Thermoplasmatota</taxon>
        <taxon>Thermoplasmata</taxon>
        <taxon>Thermoplasmatales</taxon>
        <taxon>Thermoplasmataceae</taxon>
        <taxon>Oxyplasma</taxon>
    </lineage>
</organism>
<dbReference type="HAMAP" id="MF_00448">
    <property type="entry name" value="Ribosomal_uL16_arch"/>
    <property type="match status" value="1"/>
</dbReference>
<dbReference type="InterPro" id="IPR036920">
    <property type="entry name" value="Ribosomal_uL16_sf"/>
</dbReference>
<dbReference type="Pfam" id="PF00252">
    <property type="entry name" value="Ribosomal_L16"/>
    <property type="match status" value="1"/>
</dbReference>
<accession>A0AAX4NG40</accession>
<evidence type="ECO:0000313" key="6">
    <source>
        <dbReference type="Proteomes" id="UP001451606"/>
    </source>
</evidence>
<protein>
    <recommendedName>
        <fullName evidence="4">Large ribosomal subunit protein uL16</fullName>
    </recommendedName>
</protein>
<evidence type="ECO:0000256" key="2">
    <source>
        <dbReference type="ARBA" id="ARBA00022980"/>
    </source>
</evidence>
<dbReference type="SUPFAM" id="SSF54686">
    <property type="entry name" value="Ribosomal protein L16p/L10e"/>
    <property type="match status" value="1"/>
</dbReference>
<dbReference type="NCBIfam" id="NF003239">
    <property type="entry name" value="PRK04199.1-4"/>
    <property type="match status" value="1"/>
</dbReference>
<dbReference type="PIRSF" id="PIRSF005590">
    <property type="entry name" value="Ribosomal_L10"/>
    <property type="match status" value="1"/>
</dbReference>
<dbReference type="InterPro" id="IPR018255">
    <property type="entry name" value="Ribosomal_uL16_CS_euk_arc"/>
</dbReference>